<dbReference type="Proteomes" id="UP000199008">
    <property type="component" value="Unassembled WGS sequence"/>
</dbReference>
<dbReference type="GO" id="GO:0030420">
    <property type="term" value="P:establishment of competence for transformation"/>
    <property type="evidence" value="ECO:0007669"/>
    <property type="project" value="InterPro"/>
</dbReference>
<name>A0A1G9CTJ2_9BACL</name>
<keyword evidence="2" id="KW-1185">Reference proteome</keyword>
<accession>A0A1G9CTJ2</accession>
<protein>
    <submittedName>
        <fullName evidence="1">Competence protein ComGD</fullName>
    </submittedName>
</protein>
<evidence type="ECO:0000313" key="1">
    <source>
        <dbReference type="EMBL" id="SDK54765.1"/>
    </source>
</evidence>
<dbReference type="EMBL" id="FNFY01000004">
    <property type="protein sequence ID" value="SDK54765.1"/>
    <property type="molecule type" value="Genomic_DNA"/>
</dbReference>
<dbReference type="STRING" id="576118.SAMN05216216_104172"/>
<sequence length="132" mass="15249">MMEMMLTLLVVSVILLISVNTIPDYNENDKETEISNISYFFKAAQTRSIQKEKAHTVLIDHMDHKLTVRSLDREDIYEYPLTTCRLKSGGLKRFNYLSSGNTNAFGAVIFNCSGEDVRFVFQIQKGQFRIER</sequence>
<organism evidence="1 2">
    <name type="scientific">Lacicoccus qingdaonensis</name>
    <dbReference type="NCBI Taxonomy" id="576118"/>
    <lineage>
        <taxon>Bacteria</taxon>
        <taxon>Bacillati</taxon>
        <taxon>Bacillota</taxon>
        <taxon>Bacilli</taxon>
        <taxon>Bacillales</taxon>
        <taxon>Salinicoccaceae</taxon>
        <taxon>Lacicoccus</taxon>
    </lineage>
</organism>
<dbReference type="PIRSF" id="PIRSF021292">
    <property type="entry name" value="Competence_ComGD"/>
    <property type="match status" value="1"/>
</dbReference>
<evidence type="ECO:0000313" key="2">
    <source>
        <dbReference type="Proteomes" id="UP000199008"/>
    </source>
</evidence>
<gene>
    <name evidence="1" type="ORF">SAMN05216216_104172</name>
</gene>
<dbReference type="AlphaFoldDB" id="A0A1G9CTJ2"/>
<reference evidence="2" key="1">
    <citation type="submission" date="2016-10" db="EMBL/GenBank/DDBJ databases">
        <authorList>
            <person name="Varghese N."/>
            <person name="Submissions S."/>
        </authorList>
    </citation>
    <scope>NUCLEOTIDE SEQUENCE [LARGE SCALE GENOMIC DNA]</scope>
    <source>
        <strain evidence="2">CGMCC 1.8895</strain>
    </source>
</reference>
<proteinExistence type="predicted"/>
<dbReference type="InterPro" id="IPR016785">
    <property type="entry name" value="ComGD"/>
</dbReference>